<evidence type="ECO:0000259" key="2">
    <source>
        <dbReference type="Pfam" id="PF13439"/>
    </source>
</evidence>
<dbReference type="InterPro" id="IPR028098">
    <property type="entry name" value="Glyco_trans_4-like_N"/>
</dbReference>
<dbReference type="CDD" id="cd03801">
    <property type="entry name" value="GT4_PimA-like"/>
    <property type="match status" value="1"/>
</dbReference>
<sequence length="421" mass="47506">MKIALVSYEYPPDTSYGGISTYVYQAAHMLVKAGHLVEVFTASPTRTGSCQESGINVHRICLHRKQRLRFGNEITSTFIDRHRQIGFDIFEGPEIGAETRGIAQHLPTLPRVVKLHTPQCLINQLNQIKPTLKMRFRRNIGAFRRRQWPKPFPQPHYDREQDLERYYTLSADEITTPSKALGDLLIDRWQLPPHRVFTVPNPYVPSAELLNLPVLRSSLNSDRKVVTFVGRLEQRKGILDLALAIPQILRHFPPVTFRFVGATDLSPEPPETMQSYLERRLRSHRTSLDFTGPVSLESIPEILAKTDICVFPSHWENFPNVCLEAMAAGKAIVGSNAGGMAEMLCDGKTGILITPHQPQQIAQAVIHLLKDNSLCAQLGAAARERVCTEYNTDKISALQIASYERAIQSKQRRQSKDRCVA</sequence>
<dbReference type="PANTHER" id="PTHR45947:SF3">
    <property type="entry name" value="SULFOQUINOVOSYL TRANSFERASE SQD2"/>
    <property type="match status" value="1"/>
</dbReference>
<organism evidence="3 4">
    <name type="scientific">Phormidesmis priestleyi Ana</name>
    <dbReference type="NCBI Taxonomy" id="1666911"/>
    <lineage>
        <taxon>Bacteria</taxon>
        <taxon>Bacillati</taxon>
        <taxon>Cyanobacteriota</taxon>
        <taxon>Cyanophyceae</taxon>
        <taxon>Leptolyngbyales</taxon>
        <taxon>Leptolyngbyaceae</taxon>
        <taxon>Phormidesmis</taxon>
    </lineage>
</organism>
<dbReference type="SUPFAM" id="SSF53756">
    <property type="entry name" value="UDP-Glycosyltransferase/glycogen phosphorylase"/>
    <property type="match status" value="1"/>
</dbReference>
<name>A0A0P7YS57_9CYAN</name>
<dbReference type="Proteomes" id="UP000050465">
    <property type="component" value="Unassembled WGS sequence"/>
</dbReference>
<dbReference type="PANTHER" id="PTHR45947">
    <property type="entry name" value="SULFOQUINOVOSYL TRANSFERASE SQD2"/>
    <property type="match status" value="1"/>
</dbReference>
<dbReference type="EMBL" id="LJZR01000036">
    <property type="protein sequence ID" value="KPQ33219.1"/>
    <property type="molecule type" value="Genomic_DNA"/>
</dbReference>
<dbReference type="Pfam" id="PF00534">
    <property type="entry name" value="Glycos_transf_1"/>
    <property type="match status" value="1"/>
</dbReference>
<reference evidence="3 4" key="1">
    <citation type="submission" date="2015-09" db="EMBL/GenBank/DDBJ databases">
        <title>Identification and resolution of microdiversity through metagenomic sequencing of parallel consortia.</title>
        <authorList>
            <person name="Nelson W.C."/>
            <person name="Romine M.F."/>
            <person name="Lindemann S.R."/>
        </authorList>
    </citation>
    <scope>NUCLEOTIDE SEQUENCE [LARGE SCALE GENOMIC DNA]</scope>
    <source>
        <strain evidence="3">Ana</strain>
    </source>
</reference>
<dbReference type="InterPro" id="IPR001296">
    <property type="entry name" value="Glyco_trans_1"/>
</dbReference>
<gene>
    <name evidence="3" type="ORF">HLUCCA11_19265</name>
</gene>
<dbReference type="Gene3D" id="3.40.50.2000">
    <property type="entry name" value="Glycogen Phosphorylase B"/>
    <property type="match status" value="2"/>
</dbReference>
<feature type="domain" description="Glycosyl transferase family 1" evidence="1">
    <location>
        <begin position="219"/>
        <end position="385"/>
    </location>
</feature>
<dbReference type="InterPro" id="IPR050194">
    <property type="entry name" value="Glycosyltransferase_grp1"/>
</dbReference>
<evidence type="ECO:0000313" key="3">
    <source>
        <dbReference type="EMBL" id="KPQ33219.1"/>
    </source>
</evidence>
<proteinExistence type="predicted"/>
<dbReference type="AlphaFoldDB" id="A0A0P7YS57"/>
<dbReference type="GO" id="GO:0016758">
    <property type="term" value="F:hexosyltransferase activity"/>
    <property type="evidence" value="ECO:0007669"/>
    <property type="project" value="TreeGrafter"/>
</dbReference>
<comment type="caution">
    <text evidence="3">The sequence shown here is derived from an EMBL/GenBank/DDBJ whole genome shotgun (WGS) entry which is preliminary data.</text>
</comment>
<feature type="domain" description="Glycosyltransferase subfamily 4-like N-terminal" evidence="2">
    <location>
        <begin position="16"/>
        <end position="202"/>
    </location>
</feature>
<accession>A0A0P7YS57</accession>
<keyword evidence="3" id="KW-0808">Transferase</keyword>
<evidence type="ECO:0000313" key="4">
    <source>
        <dbReference type="Proteomes" id="UP000050465"/>
    </source>
</evidence>
<evidence type="ECO:0000259" key="1">
    <source>
        <dbReference type="Pfam" id="PF00534"/>
    </source>
</evidence>
<dbReference type="Pfam" id="PF13439">
    <property type="entry name" value="Glyco_transf_4"/>
    <property type="match status" value="1"/>
</dbReference>
<protein>
    <submittedName>
        <fullName evidence="3">Glycosyltransferase</fullName>
    </submittedName>
</protein>
<dbReference type="STRING" id="1666911.HLUCCA11_19265"/>